<dbReference type="InterPro" id="IPR001173">
    <property type="entry name" value="Glyco_trans_2-like"/>
</dbReference>
<gene>
    <name evidence="2" type="ORF">EDD53_2414</name>
</gene>
<name>A0A3N4UVC0_9RHOB</name>
<comment type="caution">
    <text evidence="2">The sequence shown here is derived from an EMBL/GenBank/DDBJ whole genome shotgun (WGS) entry which is preliminary data.</text>
</comment>
<dbReference type="RefSeq" id="WP_123793468.1">
    <property type="nucleotide sequence ID" value="NZ_RKQK01000004.1"/>
</dbReference>
<dbReference type="PANTHER" id="PTHR22916:SF3">
    <property type="entry name" value="UDP-GLCNAC:BETAGAL BETA-1,3-N-ACETYLGLUCOSAMINYLTRANSFERASE-LIKE PROTEIN 1"/>
    <property type="match status" value="1"/>
</dbReference>
<dbReference type="InterPro" id="IPR029044">
    <property type="entry name" value="Nucleotide-diphossugar_trans"/>
</dbReference>
<dbReference type="Pfam" id="PF00535">
    <property type="entry name" value="Glycos_transf_2"/>
    <property type="match status" value="1"/>
</dbReference>
<dbReference type="AlphaFoldDB" id="A0A3N4UVC0"/>
<organism evidence="2 3">
    <name type="scientific">Pacificibacter maritimus</name>
    <dbReference type="NCBI Taxonomy" id="762213"/>
    <lineage>
        <taxon>Bacteria</taxon>
        <taxon>Pseudomonadati</taxon>
        <taxon>Pseudomonadota</taxon>
        <taxon>Alphaproteobacteria</taxon>
        <taxon>Rhodobacterales</taxon>
        <taxon>Roseobacteraceae</taxon>
        <taxon>Pacificibacter</taxon>
    </lineage>
</organism>
<evidence type="ECO:0000313" key="3">
    <source>
        <dbReference type="Proteomes" id="UP000269689"/>
    </source>
</evidence>
<dbReference type="OrthoDB" id="9802649at2"/>
<feature type="domain" description="Glycosyltransferase 2-like" evidence="1">
    <location>
        <begin position="10"/>
        <end position="117"/>
    </location>
</feature>
<dbReference type="Gene3D" id="3.90.550.10">
    <property type="entry name" value="Spore Coat Polysaccharide Biosynthesis Protein SpsA, Chain A"/>
    <property type="match status" value="1"/>
</dbReference>
<keyword evidence="2" id="KW-0808">Transferase</keyword>
<evidence type="ECO:0000313" key="2">
    <source>
        <dbReference type="EMBL" id="RPE64654.1"/>
    </source>
</evidence>
<proteinExistence type="predicted"/>
<dbReference type="SUPFAM" id="SSF53448">
    <property type="entry name" value="Nucleotide-diphospho-sugar transferases"/>
    <property type="match status" value="1"/>
</dbReference>
<sequence>MTQDTAKILILLATYNGDAFLQEQLDSLIAQTDKNWDLLVSDDGSSDTTVEILQRFKQAHSTDHDITILTGPQSGCAQNFLFLIRSIPENTRLISFSDQDDVWFPDKLARARKALNEAKQPSTPLLYAADVLICDHKLAPLHTFQKRTWTPSVGNSFVQSIGAGNTMMLNAPAIRLLQTAANEVDDVVVHDWWAYQVISCCGGTVLRDPNAVLRYRQHDNNVIGSNISRWGQLQRVRFVSDRRFAKWNDINIKALNASRKHFTAEAKRALSYYSAARFGPLPKRLVALFRSGAARQRRRGNFALYLACITKRL</sequence>
<dbReference type="PANTHER" id="PTHR22916">
    <property type="entry name" value="GLYCOSYLTRANSFERASE"/>
    <property type="match status" value="1"/>
</dbReference>
<keyword evidence="3" id="KW-1185">Reference proteome</keyword>
<dbReference type="Proteomes" id="UP000269689">
    <property type="component" value="Unassembled WGS sequence"/>
</dbReference>
<evidence type="ECO:0000259" key="1">
    <source>
        <dbReference type="Pfam" id="PF00535"/>
    </source>
</evidence>
<accession>A0A3N4UVC0</accession>
<dbReference type="EMBL" id="RKQK01000004">
    <property type="protein sequence ID" value="RPE64654.1"/>
    <property type="molecule type" value="Genomic_DNA"/>
</dbReference>
<dbReference type="GO" id="GO:0016758">
    <property type="term" value="F:hexosyltransferase activity"/>
    <property type="evidence" value="ECO:0007669"/>
    <property type="project" value="UniProtKB-ARBA"/>
</dbReference>
<reference evidence="2 3" key="1">
    <citation type="submission" date="2018-11" db="EMBL/GenBank/DDBJ databases">
        <title>Genomic Encyclopedia of Type Strains, Phase IV (KMG-IV): sequencing the most valuable type-strain genomes for metagenomic binning, comparative biology and taxonomic classification.</title>
        <authorList>
            <person name="Goeker M."/>
        </authorList>
    </citation>
    <scope>NUCLEOTIDE SEQUENCE [LARGE SCALE GENOMIC DNA]</scope>
    <source>
        <strain evidence="2 3">DSM 104731</strain>
    </source>
</reference>
<protein>
    <submittedName>
        <fullName evidence="2">Glycosyl transferase family 2</fullName>
    </submittedName>
</protein>